<accession>A0A0C3SA74</accession>
<evidence type="ECO:0000313" key="3">
    <source>
        <dbReference type="Proteomes" id="UP000053257"/>
    </source>
</evidence>
<feature type="region of interest" description="Disordered" evidence="1">
    <location>
        <begin position="186"/>
        <end position="253"/>
    </location>
</feature>
<gene>
    <name evidence="2" type="ORF">PHLGIDRAFT_355000</name>
</gene>
<proteinExistence type="predicted"/>
<feature type="compositionally biased region" description="Basic and acidic residues" evidence="1">
    <location>
        <begin position="87"/>
        <end position="100"/>
    </location>
</feature>
<protein>
    <submittedName>
        <fullName evidence="2">Uncharacterized protein</fullName>
    </submittedName>
</protein>
<dbReference type="HOGENOM" id="CLU_855583_0_0_1"/>
<name>A0A0C3SA74_PHLG1</name>
<sequence>MELIRDFSLNEKDIEEVEAVILGTCKDLKSTIRREWQNVRKGLHTPLKTTTSSKDALSRTPSKPSTQRTIAKGAIPQTRTPVHKAKVMFESKSTRTRDEEPMQVDETLSKKRKTSPRKAKDEADRNTYSAFQAALTTPSQANPALTSTLQASSSKLTVDLLESRSEIDDHAGQSDYHSDGHIEVMPPMTDNEPSDVEMGDPAESSDSLVLTVATTHRRSSRASHPAARDATHTPTTRDLKAPKATATRSDEDVLPRKAAMTRIREDYDDEVPRERRNRSTLFCQRQWFMGDIRVEAEWQAREERMKEWVESRGGRVPLVLRGSKV</sequence>
<organism evidence="2 3">
    <name type="scientific">Phlebiopsis gigantea (strain 11061_1 CR5-6)</name>
    <name type="common">White-rot fungus</name>
    <name type="synonym">Peniophora gigantea</name>
    <dbReference type="NCBI Taxonomy" id="745531"/>
    <lineage>
        <taxon>Eukaryota</taxon>
        <taxon>Fungi</taxon>
        <taxon>Dikarya</taxon>
        <taxon>Basidiomycota</taxon>
        <taxon>Agaricomycotina</taxon>
        <taxon>Agaricomycetes</taxon>
        <taxon>Polyporales</taxon>
        <taxon>Phanerochaetaceae</taxon>
        <taxon>Phlebiopsis</taxon>
    </lineage>
</organism>
<dbReference type="AlphaFoldDB" id="A0A0C3SA74"/>
<feature type="compositionally biased region" description="Basic and acidic residues" evidence="1">
    <location>
        <begin position="226"/>
        <end position="241"/>
    </location>
</feature>
<feature type="compositionally biased region" description="Polar residues" evidence="1">
    <location>
        <begin position="47"/>
        <end position="69"/>
    </location>
</feature>
<dbReference type="Proteomes" id="UP000053257">
    <property type="component" value="Unassembled WGS sequence"/>
</dbReference>
<reference evidence="2 3" key="1">
    <citation type="journal article" date="2014" name="PLoS Genet.">
        <title>Analysis of the Phlebiopsis gigantea genome, transcriptome and secretome provides insight into its pioneer colonization strategies of wood.</title>
        <authorList>
            <person name="Hori C."/>
            <person name="Ishida T."/>
            <person name="Igarashi K."/>
            <person name="Samejima M."/>
            <person name="Suzuki H."/>
            <person name="Master E."/>
            <person name="Ferreira P."/>
            <person name="Ruiz-Duenas F.J."/>
            <person name="Held B."/>
            <person name="Canessa P."/>
            <person name="Larrondo L.F."/>
            <person name="Schmoll M."/>
            <person name="Druzhinina I.S."/>
            <person name="Kubicek C.P."/>
            <person name="Gaskell J.A."/>
            <person name="Kersten P."/>
            <person name="St John F."/>
            <person name="Glasner J."/>
            <person name="Sabat G."/>
            <person name="Splinter BonDurant S."/>
            <person name="Syed K."/>
            <person name="Yadav J."/>
            <person name="Mgbeahuruike A.C."/>
            <person name="Kovalchuk A."/>
            <person name="Asiegbu F.O."/>
            <person name="Lackner G."/>
            <person name="Hoffmeister D."/>
            <person name="Rencoret J."/>
            <person name="Gutierrez A."/>
            <person name="Sun H."/>
            <person name="Lindquist E."/>
            <person name="Barry K."/>
            <person name="Riley R."/>
            <person name="Grigoriev I.V."/>
            <person name="Henrissat B."/>
            <person name="Kues U."/>
            <person name="Berka R.M."/>
            <person name="Martinez A.T."/>
            <person name="Covert S.F."/>
            <person name="Blanchette R.A."/>
            <person name="Cullen D."/>
        </authorList>
    </citation>
    <scope>NUCLEOTIDE SEQUENCE [LARGE SCALE GENOMIC DNA]</scope>
    <source>
        <strain evidence="2 3">11061_1 CR5-6</strain>
    </source>
</reference>
<dbReference type="EMBL" id="KN840472">
    <property type="protein sequence ID" value="KIP08967.1"/>
    <property type="molecule type" value="Genomic_DNA"/>
</dbReference>
<dbReference type="OrthoDB" id="3358956at2759"/>
<feature type="region of interest" description="Disordered" evidence="1">
    <location>
        <begin position="43"/>
        <end position="125"/>
    </location>
</feature>
<keyword evidence="3" id="KW-1185">Reference proteome</keyword>
<evidence type="ECO:0000313" key="2">
    <source>
        <dbReference type="EMBL" id="KIP08967.1"/>
    </source>
</evidence>
<evidence type="ECO:0000256" key="1">
    <source>
        <dbReference type="SAM" id="MobiDB-lite"/>
    </source>
</evidence>